<dbReference type="SMART" id="SM00220">
    <property type="entry name" value="S_TKc"/>
    <property type="match status" value="1"/>
</dbReference>
<dbReference type="PANTHER" id="PTHR24359">
    <property type="entry name" value="SERINE/THREONINE-PROTEIN KINASE SBK1"/>
    <property type="match status" value="1"/>
</dbReference>
<dbReference type="Gene3D" id="1.10.510.10">
    <property type="entry name" value="Transferase(Phosphotransferase) domain 1"/>
    <property type="match status" value="1"/>
</dbReference>
<dbReference type="AlphaFoldDB" id="A0A194VSV7"/>
<name>A0A194VSV7_CYTMA</name>
<dbReference type="SUPFAM" id="SSF56112">
    <property type="entry name" value="Protein kinase-like (PK-like)"/>
    <property type="match status" value="1"/>
</dbReference>
<dbReference type="OrthoDB" id="1046782at2759"/>
<organism evidence="2 3">
    <name type="scientific">Cytospora mali</name>
    <name type="common">Apple Valsa canker fungus</name>
    <name type="synonym">Valsa mali</name>
    <dbReference type="NCBI Taxonomy" id="578113"/>
    <lineage>
        <taxon>Eukaryota</taxon>
        <taxon>Fungi</taxon>
        <taxon>Dikarya</taxon>
        <taxon>Ascomycota</taxon>
        <taxon>Pezizomycotina</taxon>
        <taxon>Sordariomycetes</taxon>
        <taxon>Sordariomycetidae</taxon>
        <taxon>Diaporthales</taxon>
        <taxon>Cytosporaceae</taxon>
        <taxon>Cytospora</taxon>
    </lineage>
</organism>
<dbReference type="Proteomes" id="UP000078559">
    <property type="component" value="Chromosome 3"/>
</dbReference>
<accession>A0A194VSV7</accession>
<dbReference type="GO" id="GO:0004674">
    <property type="term" value="F:protein serine/threonine kinase activity"/>
    <property type="evidence" value="ECO:0007669"/>
    <property type="project" value="TreeGrafter"/>
</dbReference>
<dbReference type="PROSITE" id="PS50011">
    <property type="entry name" value="PROTEIN_KINASE_DOM"/>
    <property type="match status" value="1"/>
</dbReference>
<dbReference type="EMBL" id="CM003100">
    <property type="protein sequence ID" value="KUI67087.1"/>
    <property type="molecule type" value="Genomic_DNA"/>
</dbReference>
<dbReference type="PANTHER" id="PTHR24359:SF37">
    <property type="entry name" value="PROTEIN KINASE DOMAIN-CONTAINING PROTEIN"/>
    <property type="match status" value="1"/>
</dbReference>
<proteinExistence type="predicted"/>
<dbReference type="Pfam" id="PF00069">
    <property type="entry name" value="Pkinase"/>
    <property type="match status" value="1"/>
</dbReference>
<dbReference type="GO" id="GO:0005524">
    <property type="term" value="F:ATP binding"/>
    <property type="evidence" value="ECO:0007669"/>
    <property type="project" value="InterPro"/>
</dbReference>
<keyword evidence="2" id="KW-0808">Transferase</keyword>
<gene>
    <name evidence="2" type="ORF">VM1G_02932</name>
</gene>
<keyword evidence="2" id="KW-0418">Kinase</keyword>
<evidence type="ECO:0000259" key="1">
    <source>
        <dbReference type="PROSITE" id="PS50011"/>
    </source>
</evidence>
<keyword evidence="3" id="KW-1185">Reference proteome</keyword>
<dbReference type="InterPro" id="IPR011009">
    <property type="entry name" value="Kinase-like_dom_sf"/>
</dbReference>
<sequence>MGLGSMALAHLPGWITCCMRDREEDTSETKTNEIGLQLHRGIEAPPRSLSGTTAFSDMTSSSPRLSGFEASAFSTSASIETKYYSSYSSGSGGVDTARFAIDVIRQSIYSSRIHSACGAEKWFIPQSRLEDLMNTKTGISLVLSELAMRPDHARLRLISDILAGTSTTSGNEGKVYRKIFAVLLLIHKHEDIKRFVDEGVDDSKLPLKRVEMGSREFGLAPYNDDNHEDGSHLHVFDGWTSEQKNDFIRLQWEMIPVYFRKQRNEVPHFKLLTGHILPYIAETHNPNLEAYDREHLQGGYGHISMYYMHPLQQDITRYTTRGKEGRVAVKRLISSNRRAFFEESEVLRRLTASSSPHLAKLLATYEQPLGPSGSPMQFYLMFECAESDLERFWQRLSPERLMGQYQMPRERIARWVAEQCHGLAKALAVVHDLTALGSQKDSQSDSFGIHGDIKPANILRYTDWRISDRSKEALYEPLGLLQLTDFGLSSFHHSNTVEDIKVKIGDSEYKPPEVHLVLPISRSTDIWTLGCLYLEFVTWLVYGQQGRQDFCAKRTKHKGLNDIHPCFFEVLEESSGDQVL</sequence>
<evidence type="ECO:0000313" key="3">
    <source>
        <dbReference type="Proteomes" id="UP000078559"/>
    </source>
</evidence>
<dbReference type="InterPro" id="IPR000719">
    <property type="entry name" value="Prot_kinase_dom"/>
</dbReference>
<evidence type="ECO:0000313" key="2">
    <source>
        <dbReference type="EMBL" id="KUI67087.1"/>
    </source>
</evidence>
<protein>
    <submittedName>
        <fullName evidence="2">Serine/threonine-protein kinase 17A</fullName>
    </submittedName>
</protein>
<feature type="domain" description="Protein kinase" evidence="1">
    <location>
        <begin position="289"/>
        <end position="580"/>
    </location>
</feature>
<reference evidence="2" key="1">
    <citation type="submission" date="2014-12" db="EMBL/GenBank/DDBJ databases">
        <title>Genome Sequence of Valsa Canker Pathogens Uncovers a Specific Adaption of Colonization on Woody Bark.</title>
        <authorList>
            <person name="Yin Z."/>
            <person name="Liu H."/>
            <person name="Gao X."/>
            <person name="Li Z."/>
            <person name="Song N."/>
            <person name="Ke X."/>
            <person name="Dai Q."/>
            <person name="Wu Y."/>
            <person name="Sun Y."/>
            <person name="Xu J.-R."/>
            <person name="Kang Z.K."/>
            <person name="Wang L."/>
            <person name="Huang L."/>
        </authorList>
    </citation>
    <scope>NUCLEOTIDE SEQUENCE [LARGE SCALE GENOMIC DNA]</scope>
    <source>
        <strain evidence="2">03-8</strain>
    </source>
</reference>